<proteinExistence type="predicted"/>
<dbReference type="CDD" id="cd16278">
    <property type="entry name" value="metallo-hydrolase-like_MBL-fold"/>
    <property type="match status" value="1"/>
</dbReference>
<dbReference type="InterPro" id="IPR050662">
    <property type="entry name" value="Sec-metab_biosynth-thioest"/>
</dbReference>
<dbReference type="Pfam" id="PF00753">
    <property type="entry name" value="Lactamase_B"/>
    <property type="match status" value="1"/>
</dbReference>
<dbReference type="SUPFAM" id="SSF56281">
    <property type="entry name" value="Metallo-hydrolase/oxidoreductase"/>
    <property type="match status" value="1"/>
</dbReference>
<dbReference type="Pfam" id="PF17778">
    <property type="entry name" value="WHD_BLACT"/>
    <property type="match status" value="1"/>
</dbReference>
<dbReference type="InterPro" id="IPR036866">
    <property type="entry name" value="RibonucZ/Hydroxyglut_hydro"/>
</dbReference>
<feature type="domain" description="Metallo-beta-lactamase" evidence="1">
    <location>
        <begin position="25"/>
        <end position="205"/>
    </location>
</feature>
<dbReference type="EMBL" id="JBHUIX010000001">
    <property type="protein sequence ID" value="MFD2172601.1"/>
    <property type="molecule type" value="Genomic_DNA"/>
</dbReference>
<dbReference type="Gene3D" id="3.60.15.10">
    <property type="entry name" value="Ribonuclease Z/Hydroxyacylglutathione hydrolase-like"/>
    <property type="match status" value="1"/>
</dbReference>
<comment type="caution">
    <text evidence="2">The sequence shown here is derived from an EMBL/GenBank/DDBJ whole genome shotgun (WGS) entry which is preliminary data.</text>
</comment>
<name>A0ABW5A4Y5_9RHOB</name>
<organism evidence="2 3">
    <name type="scientific">Rhodobacter lacus</name>
    <dbReference type="NCBI Taxonomy" id="1641972"/>
    <lineage>
        <taxon>Bacteria</taxon>
        <taxon>Pseudomonadati</taxon>
        <taxon>Pseudomonadota</taxon>
        <taxon>Alphaproteobacteria</taxon>
        <taxon>Rhodobacterales</taxon>
        <taxon>Rhodobacter group</taxon>
        <taxon>Rhodobacter</taxon>
    </lineage>
</organism>
<evidence type="ECO:0000313" key="3">
    <source>
        <dbReference type="Proteomes" id="UP001597413"/>
    </source>
</evidence>
<dbReference type="Proteomes" id="UP001597413">
    <property type="component" value="Unassembled WGS sequence"/>
</dbReference>
<dbReference type="PANTHER" id="PTHR23131:SF0">
    <property type="entry name" value="ENDORIBONUCLEASE LACTB2"/>
    <property type="match status" value="1"/>
</dbReference>
<dbReference type="InterPro" id="IPR036388">
    <property type="entry name" value="WH-like_DNA-bd_sf"/>
</dbReference>
<dbReference type="InterPro" id="IPR041516">
    <property type="entry name" value="LACTB2_WH"/>
</dbReference>
<protein>
    <submittedName>
        <fullName evidence="2">MBL fold metallo-hydrolase</fullName>
    </submittedName>
</protein>
<sequence length="295" mass="31025">MALEPLAEGIRRIVAPNPSPLTDRGTNTYVLGTGRVAVLDPGPDDPAHLAALIAGLSPGESVAAVLVTHAHLDHSAAARPLAQRTGAPVFAFGPPEAGRSETMRRLAQEGLAGGGEGRDAAFRPDHTLGHGARLSIGDWAVTALFTPGHFCNHLCFRMQDAIFTGDIVMGWSSTLISPPDGDLGDYYESLDVLAAEGAAMFYPGHGEPVTDPAARLAELRAHRAMRSAQILAALAEGPADAATLTAQIYTEIPQPLRAAAERNVFAHLVELAKTGQIRATPALSPSARFRRVTEM</sequence>
<evidence type="ECO:0000313" key="2">
    <source>
        <dbReference type="EMBL" id="MFD2172601.1"/>
    </source>
</evidence>
<evidence type="ECO:0000259" key="1">
    <source>
        <dbReference type="SMART" id="SM00849"/>
    </source>
</evidence>
<reference evidence="3" key="1">
    <citation type="journal article" date="2019" name="Int. J. Syst. Evol. Microbiol.">
        <title>The Global Catalogue of Microorganisms (GCM) 10K type strain sequencing project: providing services to taxonomists for standard genome sequencing and annotation.</title>
        <authorList>
            <consortium name="The Broad Institute Genomics Platform"/>
            <consortium name="The Broad Institute Genome Sequencing Center for Infectious Disease"/>
            <person name="Wu L."/>
            <person name="Ma J."/>
        </authorList>
    </citation>
    <scope>NUCLEOTIDE SEQUENCE [LARGE SCALE GENOMIC DNA]</scope>
    <source>
        <strain evidence="3">CCUG 55131</strain>
    </source>
</reference>
<accession>A0ABW5A4Y5</accession>
<gene>
    <name evidence="2" type="ORF">ACFSM0_00710</name>
</gene>
<dbReference type="RefSeq" id="WP_377385678.1">
    <property type="nucleotide sequence ID" value="NZ_JBHUIX010000001.1"/>
</dbReference>
<dbReference type="InterPro" id="IPR001279">
    <property type="entry name" value="Metallo-B-lactamas"/>
</dbReference>
<dbReference type="Gene3D" id="1.10.10.10">
    <property type="entry name" value="Winged helix-like DNA-binding domain superfamily/Winged helix DNA-binding domain"/>
    <property type="match status" value="1"/>
</dbReference>
<dbReference type="SMART" id="SM00849">
    <property type="entry name" value="Lactamase_B"/>
    <property type="match status" value="1"/>
</dbReference>
<keyword evidence="3" id="KW-1185">Reference proteome</keyword>
<dbReference type="PANTHER" id="PTHR23131">
    <property type="entry name" value="ENDORIBONUCLEASE LACTB2"/>
    <property type="match status" value="1"/>
</dbReference>